<protein>
    <submittedName>
        <fullName evidence="2">Butyrophilin subfamily 1 member A1-like isoform X1</fullName>
    </submittedName>
</protein>
<evidence type="ECO:0000313" key="1">
    <source>
        <dbReference type="Proteomes" id="UP001732720"/>
    </source>
</evidence>
<organism evidence="1 2">
    <name type="scientific">Castor canadensis</name>
    <name type="common">American beaver</name>
    <dbReference type="NCBI Taxonomy" id="51338"/>
    <lineage>
        <taxon>Eukaryota</taxon>
        <taxon>Metazoa</taxon>
        <taxon>Chordata</taxon>
        <taxon>Craniata</taxon>
        <taxon>Vertebrata</taxon>
        <taxon>Euteleostomi</taxon>
        <taxon>Mammalia</taxon>
        <taxon>Eutheria</taxon>
        <taxon>Euarchontoglires</taxon>
        <taxon>Glires</taxon>
        <taxon>Rodentia</taxon>
        <taxon>Castorimorpha</taxon>
        <taxon>Castoridae</taxon>
        <taxon>Castor</taxon>
    </lineage>
</organism>
<name>A0AC58N895_CASCN</name>
<accession>A0AC58N895</accession>
<evidence type="ECO:0000313" key="2">
    <source>
        <dbReference type="RefSeq" id="XP_073937894.1"/>
    </source>
</evidence>
<sequence>MKGEDQSVQGAMLAFPRGGCRSTTCSLSAHLLVCISQAEHSPGITLSLSQKKQRVFITYHRSLLSLYLGLQMSSLVAGAFQIRGPHEPVVAMLGGEAELPCFLTPSQNAKYMRISWSRSMSSQVVHVYKDGRDHPEGVMEQYSGRTKLMKDAISKGIVVLRILNVQTSDNGLYRCGFQHGSFYNDTLIELKVAVLGSDPHFHVEVTKSREILLECKSEGWFPLPKIQWINSWGEQIPSVSESQTQNKGGLFHVSASLLLKDPSPKNMTCSVWNPVLNQKKEEQISIAVAEPSGSWFTPFIILAVILVVLVLTIIVFRIRKRR</sequence>
<dbReference type="Proteomes" id="UP001732720">
    <property type="component" value="Chromosome 1"/>
</dbReference>
<dbReference type="RefSeq" id="XP_073937894.1">
    <property type="nucleotide sequence ID" value="XM_074081793.1"/>
</dbReference>
<reference evidence="2" key="1">
    <citation type="submission" date="2025-08" db="UniProtKB">
        <authorList>
            <consortium name="RefSeq"/>
        </authorList>
    </citation>
    <scope>IDENTIFICATION</scope>
</reference>
<proteinExistence type="predicted"/>
<keyword evidence="1" id="KW-1185">Reference proteome</keyword>
<gene>
    <name evidence="2" type="primary">LOC141425591</name>
</gene>